<dbReference type="EMBL" id="JAVHUL010000011">
    <property type="protein sequence ID" value="MDQ7917065.1"/>
    <property type="molecule type" value="Genomic_DNA"/>
</dbReference>
<evidence type="ECO:0000313" key="1">
    <source>
        <dbReference type="EMBL" id="MDQ7917065.1"/>
    </source>
</evidence>
<dbReference type="Proteomes" id="UP001230915">
    <property type="component" value="Unassembled WGS sequence"/>
</dbReference>
<proteinExistence type="predicted"/>
<protein>
    <submittedName>
        <fullName evidence="1">DUF2911 domain-containing protein</fullName>
    </submittedName>
</protein>
<keyword evidence="2" id="KW-1185">Reference proteome</keyword>
<accession>A0ABU1A0F7</accession>
<comment type="caution">
    <text evidence="1">The sequence shown here is derived from an EMBL/GenBank/DDBJ whole genome shotgun (WGS) entry which is preliminary data.</text>
</comment>
<evidence type="ECO:0000313" key="2">
    <source>
        <dbReference type="Proteomes" id="UP001230915"/>
    </source>
</evidence>
<sequence length="187" mass="21877">MPKKFRFTVTILIFLILGGTIGFYVLKDQTKSLSPEETISYRHDNLKVTVFYNRPYKKDRLIFGNLVPFGEVWRTGANEATTFKVNQDIMVDGSLLEAGEYSLWTIPNEDSWKVIFNKKMYAWGIDLTSEKAARDPEYDALIIEVPTHEKLNSTEQFTIYFDRQQEMHMMFLTWGETFIAFPFKKAN</sequence>
<organism evidence="1 2">
    <name type="scientific">Mesonia profundi</name>
    <dbReference type="NCBI Taxonomy" id="3070998"/>
    <lineage>
        <taxon>Bacteria</taxon>
        <taxon>Pseudomonadati</taxon>
        <taxon>Bacteroidota</taxon>
        <taxon>Flavobacteriia</taxon>
        <taxon>Flavobacteriales</taxon>
        <taxon>Flavobacteriaceae</taxon>
        <taxon>Mesonia</taxon>
    </lineage>
</organism>
<gene>
    <name evidence="1" type="ORF">RBU60_05710</name>
</gene>
<dbReference type="RefSeq" id="WP_308863750.1">
    <property type="nucleotide sequence ID" value="NZ_JAVHUL010000011.1"/>
</dbReference>
<dbReference type="Pfam" id="PF11138">
    <property type="entry name" value="DUF2911"/>
    <property type="match status" value="1"/>
</dbReference>
<dbReference type="InterPro" id="IPR021314">
    <property type="entry name" value="DUF2911"/>
</dbReference>
<reference evidence="1 2" key="1">
    <citation type="submission" date="2023-08" db="EMBL/GenBank/DDBJ databases">
        <title>Mesonia sp. MT50, isolated from deep-sea sediment of the Mariana Trench.</title>
        <authorList>
            <person name="Fu H."/>
        </authorList>
    </citation>
    <scope>NUCLEOTIDE SEQUENCE [LARGE SCALE GENOMIC DNA]</scope>
    <source>
        <strain evidence="1 2">MT50</strain>
    </source>
</reference>
<name>A0ABU1A0F7_9FLAO</name>